<gene>
    <name evidence="3" type="ORF">BJY16_009184</name>
</gene>
<evidence type="ECO:0000313" key="3">
    <source>
        <dbReference type="EMBL" id="MBB4745725.1"/>
    </source>
</evidence>
<organism evidence="3 4">
    <name type="scientific">Actinoplanes octamycinicus</name>
    <dbReference type="NCBI Taxonomy" id="135948"/>
    <lineage>
        <taxon>Bacteria</taxon>
        <taxon>Bacillati</taxon>
        <taxon>Actinomycetota</taxon>
        <taxon>Actinomycetes</taxon>
        <taxon>Micromonosporales</taxon>
        <taxon>Micromonosporaceae</taxon>
        <taxon>Actinoplanes</taxon>
    </lineage>
</organism>
<accession>A0A7W7MDG1</accession>
<evidence type="ECO:0000256" key="1">
    <source>
        <dbReference type="SAM" id="MobiDB-lite"/>
    </source>
</evidence>
<feature type="region of interest" description="Disordered" evidence="1">
    <location>
        <begin position="1"/>
        <end position="25"/>
    </location>
</feature>
<keyword evidence="2" id="KW-0812">Transmembrane</keyword>
<feature type="compositionally biased region" description="Low complexity" evidence="1">
    <location>
        <begin position="60"/>
        <end position="70"/>
    </location>
</feature>
<name>A0A7W7MDG1_9ACTN</name>
<dbReference type="EMBL" id="JACHNB010000001">
    <property type="protein sequence ID" value="MBB4745725.1"/>
    <property type="molecule type" value="Genomic_DNA"/>
</dbReference>
<reference evidence="3 4" key="1">
    <citation type="submission" date="2020-08" db="EMBL/GenBank/DDBJ databases">
        <title>Sequencing the genomes of 1000 actinobacteria strains.</title>
        <authorList>
            <person name="Klenk H.-P."/>
        </authorList>
    </citation>
    <scope>NUCLEOTIDE SEQUENCE [LARGE SCALE GENOMIC DNA]</scope>
    <source>
        <strain evidence="3 4">DSM 45809</strain>
    </source>
</reference>
<feature type="transmembrane region" description="Helical" evidence="2">
    <location>
        <begin position="34"/>
        <end position="56"/>
    </location>
</feature>
<keyword evidence="4" id="KW-1185">Reference proteome</keyword>
<proteinExistence type="predicted"/>
<evidence type="ECO:0000313" key="4">
    <source>
        <dbReference type="Proteomes" id="UP000546162"/>
    </source>
</evidence>
<keyword evidence="2" id="KW-0472">Membrane</keyword>
<comment type="caution">
    <text evidence="3">The sequence shown here is derived from an EMBL/GenBank/DDBJ whole genome shotgun (WGS) entry which is preliminary data.</text>
</comment>
<sequence length="227" mass="23284">MAGEDQDGPAPQGSLYASAAAVAPSRRSLRRRQAIVALAGAAAILAGGAFLGTQLIDGRQPTLPQPAALAPQPPPSPSAPPTEEPPPQLGAKPTLGAARAKLSPVPSPTLDEELLAGASLAALDRQVTERTETTRDGSIRITTARYDLTGQGRLALVADQGTMAGSAHCTNRVRPAAGATATERPNLLLCWRTSPTRSVVTLAVNRSGRPAASGSVAVIEREWAALD</sequence>
<evidence type="ECO:0000256" key="2">
    <source>
        <dbReference type="SAM" id="Phobius"/>
    </source>
</evidence>
<protein>
    <submittedName>
        <fullName evidence="3">Uncharacterized protein</fullName>
    </submittedName>
</protein>
<feature type="region of interest" description="Disordered" evidence="1">
    <location>
        <begin position="57"/>
        <end position="92"/>
    </location>
</feature>
<keyword evidence="2" id="KW-1133">Transmembrane helix</keyword>
<feature type="compositionally biased region" description="Pro residues" evidence="1">
    <location>
        <begin position="71"/>
        <end position="88"/>
    </location>
</feature>
<dbReference type="AlphaFoldDB" id="A0A7W7MDG1"/>
<dbReference type="Proteomes" id="UP000546162">
    <property type="component" value="Unassembled WGS sequence"/>
</dbReference>
<dbReference type="RefSeq" id="WP_185046082.1">
    <property type="nucleotide sequence ID" value="NZ_BAABFG010000005.1"/>
</dbReference>